<evidence type="ECO:0000256" key="9">
    <source>
        <dbReference type="ARBA" id="ARBA00022840"/>
    </source>
</evidence>
<keyword evidence="7" id="KW-0548">Nucleotidyltransferase</keyword>
<evidence type="ECO:0000256" key="7">
    <source>
        <dbReference type="ARBA" id="ARBA00022695"/>
    </source>
</evidence>
<dbReference type="EMBL" id="FO681347">
    <property type="protein sequence ID" value="CCV64824.1"/>
    <property type="molecule type" value="Genomic_DNA"/>
</dbReference>
<evidence type="ECO:0000256" key="1">
    <source>
        <dbReference type="ARBA" id="ARBA00004496"/>
    </source>
</evidence>
<evidence type="ECO:0000256" key="11">
    <source>
        <dbReference type="ARBA" id="ARBA00048366"/>
    </source>
</evidence>
<comment type="subcellular location">
    <subcellularLocation>
        <location evidence="1">Cytoplasm</location>
    </subcellularLocation>
</comment>
<evidence type="ECO:0000256" key="5">
    <source>
        <dbReference type="ARBA" id="ARBA00022679"/>
    </source>
</evidence>
<dbReference type="STRING" id="1318466.BN85412470"/>
<protein>
    <recommendedName>
        <fullName evidence="10">L-threonylcarbamoyladenylate synthase</fullName>
        <ecNumber evidence="3">2.7.7.87</ecNumber>
    </recommendedName>
    <alternativeName>
        <fullName evidence="10">L-threonylcarbamoyladenylate synthase</fullName>
    </alternativeName>
</protein>
<keyword evidence="5" id="KW-0808">Transferase</keyword>
<feature type="domain" description="YrdC-like" evidence="12">
    <location>
        <begin position="1"/>
        <end position="172"/>
    </location>
</feature>
<keyword evidence="14" id="KW-1185">Reference proteome</keyword>
<dbReference type="GO" id="GO:0006450">
    <property type="term" value="P:regulation of translational fidelity"/>
    <property type="evidence" value="ECO:0007669"/>
    <property type="project" value="TreeGrafter"/>
</dbReference>
<dbReference type="GO" id="GO:0008033">
    <property type="term" value="P:tRNA processing"/>
    <property type="evidence" value="ECO:0007669"/>
    <property type="project" value="UniProtKB-KW"/>
</dbReference>
<name>U4KLJ2_ALTPJ</name>
<dbReference type="GO" id="GO:0005524">
    <property type="term" value="F:ATP binding"/>
    <property type="evidence" value="ECO:0007669"/>
    <property type="project" value="UniProtKB-KW"/>
</dbReference>
<evidence type="ECO:0000313" key="13">
    <source>
        <dbReference type="EMBL" id="CCV64824.1"/>
    </source>
</evidence>
<proteinExistence type="inferred from homology"/>
<dbReference type="AlphaFoldDB" id="U4KLJ2"/>
<keyword evidence="9" id="KW-0067">ATP-binding</keyword>
<evidence type="ECO:0000313" key="14">
    <source>
        <dbReference type="Proteomes" id="UP000032740"/>
    </source>
</evidence>
<keyword evidence="4" id="KW-0963">Cytoplasm</keyword>
<dbReference type="Gene3D" id="3.90.870.10">
    <property type="entry name" value="DHBP synthase"/>
    <property type="match status" value="1"/>
</dbReference>
<keyword evidence="8" id="KW-0547">Nucleotide-binding</keyword>
<dbReference type="PROSITE" id="PS51163">
    <property type="entry name" value="YRDC"/>
    <property type="match status" value="1"/>
</dbReference>
<dbReference type="GO" id="GO:0003725">
    <property type="term" value="F:double-stranded RNA binding"/>
    <property type="evidence" value="ECO:0007669"/>
    <property type="project" value="InterPro"/>
</dbReference>
<dbReference type="GO" id="GO:0000049">
    <property type="term" value="F:tRNA binding"/>
    <property type="evidence" value="ECO:0007669"/>
    <property type="project" value="TreeGrafter"/>
</dbReference>
<dbReference type="GO" id="GO:0061710">
    <property type="term" value="F:L-threonylcarbamoyladenylate synthase"/>
    <property type="evidence" value="ECO:0007669"/>
    <property type="project" value="UniProtKB-EC"/>
</dbReference>
<dbReference type="EC" id="2.7.7.87" evidence="3"/>
<dbReference type="Pfam" id="PF01300">
    <property type="entry name" value="Sua5_yciO_yrdC"/>
    <property type="match status" value="1"/>
</dbReference>
<evidence type="ECO:0000256" key="2">
    <source>
        <dbReference type="ARBA" id="ARBA00007663"/>
    </source>
</evidence>
<dbReference type="NCBIfam" id="TIGR00057">
    <property type="entry name" value="L-threonylcarbamoyladenylate synthase"/>
    <property type="match status" value="1"/>
</dbReference>
<dbReference type="HOGENOM" id="CLU_031397_3_2_14"/>
<dbReference type="InterPro" id="IPR017945">
    <property type="entry name" value="DHBP_synth_RibB-like_a/b_dom"/>
</dbReference>
<accession>U4KLJ2</accession>
<dbReference type="OrthoDB" id="397661at2"/>
<evidence type="ECO:0000256" key="3">
    <source>
        <dbReference type="ARBA" id="ARBA00012584"/>
    </source>
</evidence>
<evidence type="ECO:0000259" key="12">
    <source>
        <dbReference type="PROSITE" id="PS51163"/>
    </source>
</evidence>
<evidence type="ECO:0000256" key="4">
    <source>
        <dbReference type="ARBA" id="ARBA00022490"/>
    </source>
</evidence>
<dbReference type="SUPFAM" id="SSF55821">
    <property type="entry name" value="YrdC/RibB"/>
    <property type="match status" value="1"/>
</dbReference>
<comment type="catalytic activity">
    <reaction evidence="11">
        <text>L-threonine + hydrogencarbonate + ATP = L-threonylcarbamoyladenylate + diphosphate + H2O</text>
        <dbReference type="Rhea" id="RHEA:36407"/>
        <dbReference type="ChEBI" id="CHEBI:15377"/>
        <dbReference type="ChEBI" id="CHEBI:17544"/>
        <dbReference type="ChEBI" id="CHEBI:30616"/>
        <dbReference type="ChEBI" id="CHEBI:33019"/>
        <dbReference type="ChEBI" id="CHEBI:57926"/>
        <dbReference type="ChEBI" id="CHEBI:73682"/>
        <dbReference type="EC" id="2.7.7.87"/>
    </reaction>
</comment>
<sequence>MKKGDVIIFPTDTVYGIGARLLDHKAIKKIYKIKGRDFDKPIAVLCANIEQISEFAYVTDDIKKLAEAFWPGALTLILKTKYSYESETFEKTIGVRIPNHPLALELIRKNGPLKTTSVNKSGEAPLNDYEEIKAVYNKEVSAIYPNNEKILELASTVIDLTNGLEVIREGIITKKMIEDILR</sequence>
<keyword evidence="6" id="KW-0819">tRNA processing</keyword>
<gene>
    <name evidence="13" type="ORF">BN85412470</name>
</gene>
<evidence type="ECO:0000256" key="8">
    <source>
        <dbReference type="ARBA" id="ARBA00022741"/>
    </source>
</evidence>
<organism evidence="13 14">
    <name type="scientific">Alteracholeplasma palmae (strain ATCC 49389 / J233)</name>
    <name type="common">Acholeplasma palmae</name>
    <dbReference type="NCBI Taxonomy" id="1318466"/>
    <lineage>
        <taxon>Bacteria</taxon>
        <taxon>Bacillati</taxon>
        <taxon>Mycoplasmatota</taxon>
        <taxon>Mollicutes</taxon>
        <taxon>Acholeplasmatales</taxon>
        <taxon>Acholeplasmataceae</taxon>
        <taxon>Acholeplasma</taxon>
    </lineage>
</organism>
<dbReference type="InterPro" id="IPR006070">
    <property type="entry name" value="Sua5-like_dom"/>
</dbReference>
<evidence type="ECO:0000256" key="10">
    <source>
        <dbReference type="ARBA" id="ARBA00029774"/>
    </source>
</evidence>
<dbReference type="GO" id="GO:0005737">
    <property type="term" value="C:cytoplasm"/>
    <property type="evidence" value="ECO:0007669"/>
    <property type="project" value="UniProtKB-SubCell"/>
</dbReference>
<evidence type="ECO:0000256" key="6">
    <source>
        <dbReference type="ARBA" id="ARBA00022694"/>
    </source>
</evidence>
<dbReference type="PANTHER" id="PTHR17490:SF16">
    <property type="entry name" value="THREONYLCARBAMOYL-AMP SYNTHASE"/>
    <property type="match status" value="1"/>
</dbReference>
<comment type="similarity">
    <text evidence="2">Belongs to the SUA5 family.</text>
</comment>
<reference evidence="13 14" key="1">
    <citation type="journal article" date="2013" name="J. Mol. Microbiol. Biotechnol.">
        <title>Analysis of the Complete Genomes of Acholeplasma brassicae , A. palmae and A. laidlawii and Their Comparison to the Obligate Parasites from ' Candidatus Phytoplasma'.</title>
        <authorList>
            <person name="Kube M."/>
            <person name="Siewert C."/>
            <person name="Migdoll A.M."/>
            <person name="Duduk B."/>
            <person name="Holz S."/>
            <person name="Rabus R."/>
            <person name="Seemuller E."/>
            <person name="Mitrovic J."/>
            <person name="Muller I."/>
            <person name="Buttner C."/>
            <person name="Reinhardt R."/>
        </authorList>
    </citation>
    <scope>NUCLEOTIDE SEQUENCE [LARGE SCALE GENOMIC DNA]</scope>
    <source>
        <strain evidence="13 14">J233</strain>
    </source>
</reference>
<dbReference type="RefSeq" id="WP_030003707.1">
    <property type="nucleotide sequence ID" value="NC_022538.1"/>
</dbReference>
<dbReference type="Proteomes" id="UP000032740">
    <property type="component" value="Chromosome"/>
</dbReference>
<dbReference type="KEGG" id="apal:BN85412470"/>
<dbReference type="InterPro" id="IPR050156">
    <property type="entry name" value="TC-AMP_synthase_SUA5"/>
</dbReference>
<dbReference type="PANTHER" id="PTHR17490">
    <property type="entry name" value="SUA5"/>
    <property type="match status" value="1"/>
</dbReference>